<protein>
    <recommendedName>
        <fullName evidence="4">Metal-dependent hydrolase</fullName>
    </recommendedName>
</protein>
<evidence type="ECO:0008006" key="4">
    <source>
        <dbReference type="Google" id="ProtNLM"/>
    </source>
</evidence>
<dbReference type="Pfam" id="PF04307">
    <property type="entry name" value="YdjM"/>
    <property type="match status" value="1"/>
</dbReference>
<evidence type="ECO:0000256" key="1">
    <source>
        <dbReference type="SAM" id="Phobius"/>
    </source>
</evidence>
<feature type="transmembrane region" description="Helical" evidence="1">
    <location>
        <begin position="141"/>
        <end position="159"/>
    </location>
</feature>
<dbReference type="Proteomes" id="UP000321287">
    <property type="component" value="Unassembled WGS sequence"/>
</dbReference>
<dbReference type="PANTHER" id="PTHR35531:SF1">
    <property type="entry name" value="INNER MEMBRANE PROTEIN YBCI-RELATED"/>
    <property type="match status" value="1"/>
</dbReference>
<evidence type="ECO:0000313" key="3">
    <source>
        <dbReference type="Proteomes" id="UP000321287"/>
    </source>
</evidence>
<dbReference type="EMBL" id="BJVS01000005">
    <property type="protein sequence ID" value="GEL53923.1"/>
    <property type="molecule type" value="Genomic_DNA"/>
</dbReference>
<gene>
    <name evidence="2" type="ORF">ABO01nite_19300</name>
</gene>
<keyword evidence="1" id="KW-1133">Transmembrane helix</keyword>
<keyword evidence="3" id="KW-1185">Reference proteome</keyword>
<comment type="caution">
    <text evidence="2">The sequence shown here is derived from an EMBL/GenBank/DDBJ whole genome shotgun (WGS) entry which is preliminary data.</text>
</comment>
<proteinExistence type="predicted"/>
<sequence>MNGRSHIVLGLACGITAAAAGYVPFTFASLGMAALGSLTPDIDTERSMLGCRLPWLSRTLSRCIGHRTVTHSLAVPLLLGLAAIHFGGMDLLCSAVGSFLIGYASHIAGDLVTGGCWALYPLSRNRISLWPYARVGSLREYMVLLVSLGLLGSVTYHLLTHETRQSGHHTSIGSHSGKARRMAFIA</sequence>
<accession>A0AAN4U2Z9</accession>
<dbReference type="GeneID" id="78226365"/>
<feature type="transmembrane region" description="Helical" evidence="1">
    <location>
        <begin position="68"/>
        <end position="88"/>
    </location>
</feature>
<evidence type="ECO:0000313" key="2">
    <source>
        <dbReference type="EMBL" id="GEL53923.1"/>
    </source>
</evidence>
<dbReference type="PANTHER" id="PTHR35531">
    <property type="entry name" value="INNER MEMBRANE PROTEIN YBCI-RELATED"/>
    <property type="match status" value="1"/>
</dbReference>
<dbReference type="KEGG" id="abg:Asbog_01306"/>
<keyword evidence="1" id="KW-0812">Transmembrane</keyword>
<name>A0AAN4U2Z9_9PROT</name>
<dbReference type="AlphaFoldDB" id="A0AAN4U2Z9"/>
<feature type="transmembrane region" description="Helical" evidence="1">
    <location>
        <begin position="6"/>
        <end position="25"/>
    </location>
</feature>
<dbReference type="RefSeq" id="WP_062164496.1">
    <property type="nucleotide sequence ID" value="NZ_AP014690.1"/>
</dbReference>
<organism evidence="2 3">
    <name type="scientific">Asaia bogorensis NBRC 16594</name>
    <dbReference type="NCBI Taxonomy" id="1231624"/>
    <lineage>
        <taxon>Bacteria</taxon>
        <taxon>Pseudomonadati</taxon>
        <taxon>Pseudomonadota</taxon>
        <taxon>Alphaproteobacteria</taxon>
        <taxon>Acetobacterales</taxon>
        <taxon>Acetobacteraceae</taxon>
        <taxon>Asaia</taxon>
    </lineage>
</organism>
<dbReference type="InterPro" id="IPR007404">
    <property type="entry name" value="YdjM-like"/>
</dbReference>
<feature type="transmembrane region" description="Helical" evidence="1">
    <location>
        <begin position="100"/>
        <end position="120"/>
    </location>
</feature>
<reference evidence="2 3" key="1">
    <citation type="submission" date="2019-07" db="EMBL/GenBank/DDBJ databases">
        <title>Whole genome shotgun sequence of Asaia bogorensis NBRC 16594.</title>
        <authorList>
            <person name="Hosoyama A."/>
            <person name="Uohara A."/>
            <person name="Ohji S."/>
            <person name="Ichikawa N."/>
        </authorList>
    </citation>
    <scope>NUCLEOTIDE SEQUENCE [LARGE SCALE GENOMIC DNA]</scope>
    <source>
        <strain evidence="2 3">NBRC 16594</strain>
    </source>
</reference>
<keyword evidence="1" id="KW-0472">Membrane</keyword>